<comment type="subcellular location">
    <subcellularLocation>
        <location evidence="1">Nucleus</location>
    </subcellularLocation>
</comment>
<dbReference type="Pfam" id="PF15985">
    <property type="entry name" value="KH_6"/>
    <property type="match status" value="1"/>
</dbReference>
<sequence>MWQCFGFRSRGDKIAQDRNFSKIIRISSQRAVEAQNASSESYWHSIGPLDLFYILWAVTDMSSPAILLPSEEIPSEYLPSTTSAPLRLGPGVRLLSKPKPKSSSSSSASHVITATQAGLLSADLKRNTVSILSFPGRRYIPTHNDLVIAQIHHSSPDYFHCIISPQTSHALLGQLAFEGATKKTRPMLKPGDLVYARVLSVGVGAGAEVELTCVNPATGKAEPGGLGPLVGGMVFDVSTGMASRLMEASSSNKDQEDGAAGLVILEELGRKLESIGGFEIAVGRNGKVWVDCSNGGGAAVRATVAIGRCLKETEEHNLSPADQRKLVSRILRETKIDA</sequence>
<feature type="domain" description="Exosome complex exonuclease Rrp40 N-terminal" evidence="5">
    <location>
        <begin position="86"/>
        <end position="137"/>
    </location>
</feature>
<dbReference type="Gene3D" id="2.40.50.140">
    <property type="entry name" value="Nucleic acid-binding proteins"/>
    <property type="match status" value="1"/>
</dbReference>
<dbReference type="InterPro" id="IPR026699">
    <property type="entry name" value="Exosome_RNA_bind1/RRP40/RRP4"/>
</dbReference>
<proteinExistence type="predicted"/>
<dbReference type="GO" id="GO:0003723">
    <property type="term" value="F:RNA binding"/>
    <property type="evidence" value="ECO:0007669"/>
    <property type="project" value="UniProtKB-KW"/>
</dbReference>
<name>A0A507R0G0_MONPU</name>
<evidence type="ECO:0000256" key="2">
    <source>
        <dbReference type="ARBA" id="ARBA00022835"/>
    </source>
</evidence>
<dbReference type="GO" id="GO:0034475">
    <property type="term" value="P:U4 snRNA 3'-end processing"/>
    <property type="evidence" value="ECO:0007669"/>
    <property type="project" value="TreeGrafter"/>
</dbReference>
<keyword evidence="7" id="KW-1185">Reference proteome</keyword>
<reference evidence="6 7" key="1">
    <citation type="submission" date="2019-06" db="EMBL/GenBank/DDBJ databases">
        <title>Wine fermentation using esterase from Monascus purpureus.</title>
        <authorList>
            <person name="Geng C."/>
            <person name="Zhang Y."/>
        </authorList>
    </citation>
    <scope>NUCLEOTIDE SEQUENCE [LARGE SCALE GENOMIC DNA]</scope>
    <source>
        <strain evidence="6">HQ1</strain>
    </source>
</reference>
<dbReference type="InterPro" id="IPR012340">
    <property type="entry name" value="NA-bd_OB-fold"/>
</dbReference>
<dbReference type="EMBL" id="VIFY01000017">
    <property type="protein sequence ID" value="TQB75652.1"/>
    <property type="molecule type" value="Genomic_DNA"/>
</dbReference>
<comment type="caution">
    <text evidence="6">The sequence shown here is derived from an EMBL/GenBank/DDBJ whole genome shotgun (WGS) entry which is preliminary data.</text>
</comment>
<evidence type="ECO:0000259" key="5">
    <source>
        <dbReference type="Pfam" id="PF18311"/>
    </source>
</evidence>
<dbReference type="AlphaFoldDB" id="A0A507R0G0"/>
<keyword evidence="2" id="KW-0271">Exosome</keyword>
<dbReference type="InterPro" id="IPR004088">
    <property type="entry name" value="KH_dom_type_1"/>
</dbReference>
<dbReference type="PANTHER" id="PTHR21321:SF1">
    <property type="entry name" value="EXOSOME COMPLEX COMPONENT RRP40"/>
    <property type="match status" value="1"/>
</dbReference>
<dbReference type="Pfam" id="PF18311">
    <property type="entry name" value="Rrp40_N"/>
    <property type="match status" value="1"/>
</dbReference>
<dbReference type="FunFam" id="3.30.1370.10:FF:000091">
    <property type="entry name" value="Putative exosome complex exonuclease Rrp40"/>
    <property type="match status" value="1"/>
</dbReference>
<dbReference type="GO" id="GO:0000176">
    <property type="term" value="C:nuclear exosome (RNase complex)"/>
    <property type="evidence" value="ECO:0007669"/>
    <property type="project" value="TreeGrafter"/>
</dbReference>
<evidence type="ECO:0000259" key="4">
    <source>
        <dbReference type="Pfam" id="PF15985"/>
    </source>
</evidence>
<dbReference type="Proteomes" id="UP000319663">
    <property type="component" value="Unassembled WGS sequence"/>
</dbReference>
<dbReference type="Gene3D" id="3.30.1370.10">
    <property type="entry name" value="K Homology domain, type 1"/>
    <property type="match status" value="1"/>
</dbReference>
<keyword evidence="3" id="KW-0694">RNA-binding</keyword>
<evidence type="ECO:0000256" key="3">
    <source>
        <dbReference type="ARBA" id="ARBA00022884"/>
    </source>
</evidence>
<dbReference type="FunFam" id="2.40.50.140:FF:000112">
    <property type="entry name" value="Exosome complex component RRP40"/>
    <property type="match status" value="1"/>
</dbReference>
<dbReference type="InterPro" id="IPR036612">
    <property type="entry name" value="KH_dom_type_1_sf"/>
</dbReference>
<dbReference type="GO" id="GO:0000467">
    <property type="term" value="P:exonucleolytic trimming to generate mature 3'-end of 5.8S rRNA from tricistronic rRNA transcript (SSU-rRNA, 5.8S rRNA, LSU-rRNA)"/>
    <property type="evidence" value="ECO:0007669"/>
    <property type="project" value="TreeGrafter"/>
</dbReference>
<dbReference type="GO" id="GO:0071038">
    <property type="term" value="P:TRAMP-dependent tRNA surveillance pathway"/>
    <property type="evidence" value="ECO:0007669"/>
    <property type="project" value="TreeGrafter"/>
</dbReference>
<dbReference type="STRING" id="5098.A0A507R0G0"/>
<dbReference type="SUPFAM" id="SSF54791">
    <property type="entry name" value="Eukaryotic type KH-domain (KH-domain type I)"/>
    <property type="match status" value="1"/>
</dbReference>
<dbReference type="SUPFAM" id="SSF50249">
    <property type="entry name" value="Nucleic acid-binding proteins"/>
    <property type="match status" value="1"/>
</dbReference>
<evidence type="ECO:0000313" key="7">
    <source>
        <dbReference type="Proteomes" id="UP000319663"/>
    </source>
</evidence>
<organism evidence="6 7">
    <name type="scientific">Monascus purpureus</name>
    <name type="common">Red mold</name>
    <name type="synonym">Monascus anka</name>
    <dbReference type="NCBI Taxonomy" id="5098"/>
    <lineage>
        <taxon>Eukaryota</taxon>
        <taxon>Fungi</taxon>
        <taxon>Dikarya</taxon>
        <taxon>Ascomycota</taxon>
        <taxon>Pezizomycotina</taxon>
        <taxon>Eurotiomycetes</taxon>
        <taxon>Eurotiomycetidae</taxon>
        <taxon>Eurotiales</taxon>
        <taxon>Aspergillaceae</taxon>
        <taxon>Monascus</taxon>
    </lineage>
</organism>
<protein>
    <submittedName>
        <fullName evidence="6">Exosome non-catalytic core subunit rrp40</fullName>
    </submittedName>
</protein>
<dbReference type="InterPro" id="IPR041054">
    <property type="entry name" value="Rrp40_N_euk"/>
</dbReference>
<dbReference type="GO" id="GO:0071035">
    <property type="term" value="P:nuclear polyadenylation-dependent rRNA catabolic process"/>
    <property type="evidence" value="ECO:0007669"/>
    <property type="project" value="TreeGrafter"/>
</dbReference>
<dbReference type="PANTHER" id="PTHR21321">
    <property type="entry name" value="PNAS-3 RELATED"/>
    <property type="match status" value="1"/>
</dbReference>
<evidence type="ECO:0000313" key="6">
    <source>
        <dbReference type="EMBL" id="TQB75652.1"/>
    </source>
</evidence>
<evidence type="ECO:0000256" key="1">
    <source>
        <dbReference type="ARBA" id="ARBA00004123"/>
    </source>
</evidence>
<feature type="domain" description="K Homology" evidence="4">
    <location>
        <begin position="232"/>
        <end position="294"/>
    </location>
</feature>
<dbReference type="GO" id="GO:0000177">
    <property type="term" value="C:cytoplasmic exosome (RNase complex)"/>
    <property type="evidence" value="ECO:0007669"/>
    <property type="project" value="TreeGrafter"/>
</dbReference>
<dbReference type="GO" id="GO:0071034">
    <property type="term" value="P:CUT catabolic process"/>
    <property type="evidence" value="ECO:0007669"/>
    <property type="project" value="TreeGrafter"/>
</dbReference>
<dbReference type="GO" id="GO:0071051">
    <property type="term" value="P:poly(A)-dependent snoRNA 3'-end processing"/>
    <property type="evidence" value="ECO:0007669"/>
    <property type="project" value="TreeGrafter"/>
</dbReference>
<accession>A0A507R0G0</accession>
<dbReference type="Pfam" id="PF21262">
    <property type="entry name" value="RRP40_S1"/>
    <property type="match status" value="1"/>
</dbReference>
<gene>
    <name evidence="6" type="primary">RRP40</name>
    <name evidence="6" type="ORF">MPDQ_002270</name>
</gene>